<dbReference type="EMBL" id="JANBOI010002508">
    <property type="protein sequence ID" value="KAJ1721383.1"/>
    <property type="molecule type" value="Genomic_DNA"/>
</dbReference>
<feature type="compositionally biased region" description="Basic residues" evidence="1">
    <location>
        <begin position="221"/>
        <end position="230"/>
    </location>
</feature>
<reference evidence="2" key="1">
    <citation type="submission" date="2022-07" db="EMBL/GenBank/DDBJ databases">
        <title>Phylogenomic reconstructions and comparative analyses of Kickxellomycotina fungi.</title>
        <authorList>
            <person name="Reynolds N.K."/>
            <person name="Stajich J.E."/>
            <person name="Barry K."/>
            <person name="Grigoriev I.V."/>
            <person name="Crous P."/>
            <person name="Smith M.E."/>
        </authorList>
    </citation>
    <scope>NUCLEOTIDE SEQUENCE</scope>
    <source>
        <strain evidence="2">BCRC 34381</strain>
    </source>
</reference>
<dbReference type="Gene3D" id="2.30.30.140">
    <property type="match status" value="1"/>
</dbReference>
<evidence type="ECO:0000256" key="1">
    <source>
        <dbReference type="SAM" id="MobiDB-lite"/>
    </source>
</evidence>
<evidence type="ECO:0000313" key="3">
    <source>
        <dbReference type="Proteomes" id="UP001143981"/>
    </source>
</evidence>
<organism evidence="2 3">
    <name type="scientific">Coemansia biformis</name>
    <dbReference type="NCBI Taxonomy" id="1286918"/>
    <lineage>
        <taxon>Eukaryota</taxon>
        <taxon>Fungi</taxon>
        <taxon>Fungi incertae sedis</taxon>
        <taxon>Zoopagomycota</taxon>
        <taxon>Kickxellomycotina</taxon>
        <taxon>Kickxellomycetes</taxon>
        <taxon>Kickxellales</taxon>
        <taxon>Kickxellaceae</taxon>
        <taxon>Coemansia</taxon>
    </lineage>
</organism>
<feature type="region of interest" description="Disordered" evidence="1">
    <location>
        <begin position="322"/>
        <end position="343"/>
    </location>
</feature>
<dbReference type="Proteomes" id="UP001143981">
    <property type="component" value="Unassembled WGS sequence"/>
</dbReference>
<protein>
    <submittedName>
        <fullName evidence="2">Uncharacterized protein</fullName>
    </submittedName>
</protein>
<evidence type="ECO:0000313" key="2">
    <source>
        <dbReference type="EMBL" id="KAJ1721383.1"/>
    </source>
</evidence>
<name>A0A9W7XZB1_9FUNG</name>
<feature type="compositionally biased region" description="Polar residues" evidence="1">
    <location>
        <begin position="255"/>
        <end position="277"/>
    </location>
</feature>
<comment type="caution">
    <text evidence="2">The sequence shown here is derived from an EMBL/GenBank/DDBJ whole genome shotgun (WGS) entry which is preliminary data.</text>
</comment>
<sequence length="343" mass="36559">IVPTDEIDATMGCVQLAADEYLVKYFEDCKYSTVRGSELCAFDTGQRPFTDFAVGSPAFVKDKAIRAALSFLKTGHVHAKFQWRKWQTGADSLQLPFDLPPPTGRSASPPTADVATPANASDSESTADSEDIPLTADSEDIPLAAACVAMLATASESTATPAAGDGSPPNSDKAALLAAVDGGGGSPQSSKSGPPTPEPQDDASHEAAVPSGSTTPPPSHARARRTRHQKQLSTNSTPRRGRQPGRQQHQSRRQLSPSPATSRQPRQQRQASESTSASDDKSLADTTAAIVSVIKELGDVQEEFRVYHTLVREAAKDLWLEMGNEWPPNPGTSTRYGKRRKVA</sequence>
<proteinExistence type="predicted"/>
<gene>
    <name evidence="2" type="ORF">LPJ61_006048</name>
</gene>
<dbReference type="AlphaFoldDB" id="A0A9W7XZB1"/>
<feature type="region of interest" description="Disordered" evidence="1">
    <location>
        <begin position="94"/>
        <end position="131"/>
    </location>
</feature>
<feature type="region of interest" description="Disordered" evidence="1">
    <location>
        <begin position="158"/>
        <end position="284"/>
    </location>
</feature>
<accession>A0A9W7XZB1</accession>
<feature type="non-terminal residue" evidence="2">
    <location>
        <position position="1"/>
    </location>
</feature>
<keyword evidence="3" id="KW-1185">Reference proteome</keyword>
<dbReference type="OrthoDB" id="641149at2759"/>